<comment type="caution">
    <text evidence="2">The sequence shown here is derived from an EMBL/GenBank/DDBJ whole genome shotgun (WGS) entry which is preliminary data.</text>
</comment>
<accession>A0ABS6SWN4</accession>
<organism evidence="2 3">
    <name type="scientific">Maritimibacter dapengensis</name>
    <dbReference type="NCBI Taxonomy" id="2836868"/>
    <lineage>
        <taxon>Bacteria</taxon>
        <taxon>Pseudomonadati</taxon>
        <taxon>Pseudomonadota</taxon>
        <taxon>Alphaproteobacteria</taxon>
        <taxon>Rhodobacterales</taxon>
        <taxon>Roseobacteraceae</taxon>
        <taxon>Maritimibacter</taxon>
    </lineage>
</organism>
<dbReference type="Pfam" id="PF14088">
    <property type="entry name" value="DUF4268"/>
    <property type="match status" value="1"/>
</dbReference>
<keyword evidence="3" id="KW-1185">Reference proteome</keyword>
<gene>
    <name evidence="2" type="ORF">KJP28_00415</name>
</gene>
<dbReference type="RefSeq" id="WP_218390259.1">
    <property type="nucleotide sequence ID" value="NZ_JAHUZE010000001.1"/>
</dbReference>
<sequence length="324" mass="37021">MTELGRLERVDLRDIWRTEAQDFTPWLAREDNLALLSETLAIELELEAVERNVGPFRADILCKDTSSDNWVLVENQLERTDHTHLGQLMTYAAGLDAVTIVWIAAKIADEHRAAMDWLNEITKSEVRFFALEVELWKIGDSHAAPKFNVVSSPNDWSRSSAQGRQAIETGELSDTRQLQLDYWTGVQDEIARRAGRLSPVKPLPATWTSHGIGKTGVNLNASLNIREKWVRVEIYTTGKWAKPFFHQLSTSRHEIDALIPGLEWQEMPDKLDSRICLSTPADINDVSDWPRQHNWLVDKMLTFDEVFRPYVSKLLKEDLGSEST</sequence>
<evidence type="ECO:0000313" key="2">
    <source>
        <dbReference type="EMBL" id="MBV7377368.1"/>
    </source>
</evidence>
<evidence type="ECO:0000259" key="1">
    <source>
        <dbReference type="Pfam" id="PF14088"/>
    </source>
</evidence>
<feature type="domain" description="DUF4268" evidence="1">
    <location>
        <begin position="178"/>
        <end position="310"/>
    </location>
</feature>
<protein>
    <submittedName>
        <fullName evidence="2">DUF4268 domain-containing protein</fullName>
    </submittedName>
</protein>
<reference evidence="2 3" key="1">
    <citation type="submission" date="2021-05" db="EMBL/GenBank/DDBJ databases">
        <title>Culturable bacteria isolated from Daya Bay.</title>
        <authorList>
            <person name="Zheng W."/>
            <person name="Yu S."/>
            <person name="Huang Y."/>
        </authorList>
    </citation>
    <scope>NUCLEOTIDE SEQUENCE [LARGE SCALE GENOMIC DNA]</scope>
    <source>
        <strain evidence="2 3">DP4N28-5</strain>
    </source>
</reference>
<evidence type="ECO:0000313" key="3">
    <source>
        <dbReference type="Proteomes" id="UP000756530"/>
    </source>
</evidence>
<dbReference type="Proteomes" id="UP000756530">
    <property type="component" value="Unassembled WGS sequence"/>
</dbReference>
<dbReference type="InterPro" id="IPR025364">
    <property type="entry name" value="DUF4268"/>
</dbReference>
<dbReference type="EMBL" id="JAHUZE010000001">
    <property type="protein sequence ID" value="MBV7377368.1"/>
    <property type="molecule type" value="Genomic_DNA"/>
</dbReference>
<name>A0ABS6SWN4_9RHOB</name>
<proteinExistence type="predicted"/>